<dbReference type="InterPro" id="IPR036259">
    <property type="entry name" value="MFS_trans_sf"/>
</dbReference>
<feature type="transmembrane region" description="Helical" evidence="6">
    <location>
        <begin position="924"/>
        <end position="941"/>
    </location>
</feature>
<evidence type="ECO:0000256" key="6">
    <source>
        <dbReference type="SAM" id="Phobius"/>
    </source>
</evidence>
<feature type="transmembrane region" description="Helical" evidence="6">
    <location>
        <begin position="1257"/>
        <end position="1277"/>
    </location>
</feature>
<feature type="transmembrane region" description="Helical" evidence="6">
    <location>
        <begin position="892"/>
        <end position="912"/>
    </location>
</feature>
<feature type="transmembrane region" description="Helical" evidence="6">
    <location>
        <begin position="947"/>
        <end position="967"/>
    </location>
</feature>
<gene>
    <name evidence="8" type="ORF">PFR002_LOCUS1174</name>
</gene>
<dbReference type="InterPro" id="IPR050549">
    <property type="entry name" value="MFS_Trehalose_Transporter"/>
</dbReference>
<proteinExistence type="predicted"/>
<feature type="transmembrane region" description="Helical" evidence="6">
    <location>
        <begin position="1289"/>
        <end position="1312"/>
    </location>
</feature>
<evidence type="ECO:0000256" key="2">
    <source>
        <dbReference type="ARBA" id="ARBA00022692"/>
    </source>
</evidence>
<dbReference type="GO" id="GO:0022857">
    <property type="term" value="F:transmembrane transporter activity"/>
    <property type="evidence" value="ECO:0007669"/>
    <property type="project" value="InterPro"/>
</dbReference>
<protein>
    <recommendedName>
        <fullName evidence="7">Major facilitator superfamily (MFS) profile domain-containing protein</fullName>
    </recommendedName>
</protein>
<dbReference type="InterPro" id="IPR029404">
    <property type="entry name" value="CDIN1"/>
</dbReference>
<feature type="transmembrane region" description="Helical" evidence="6">
    <location>
        <begin position="1224"/>
        <end position="1245"/>
    </location>
</feature>
<feature type="domain" description="Major facilitator superfamily (MFS) profile" evidence="7">
    <location>
        <begin position="849"/>
        <end position="1316"/>
    </location>
</feature>
<dbReference type="Pfam" id="PF00083">
    <property type="entry name" value="Sugar_tr"/>
    <property type="match status" value="1"/>
</dbReference>
<dbReference type="InterPro" id="IPR020846">
    <property type="entry name" value="MFS_dom"/>
</dbReference>
<evidence type="ECO:0000313" key="9">
    <source>
        <dbReference type="Proteomes" id="UP001159659"/>
    </source>
</evidence>
<dbReference type="SUPFAM" id="SSF103473">
    <property type="entry name" value="MFS general substrate transporter"/>
    <property type="match status" value="1"/>
</dbReference>
<dbReference type="EMBL" id="CANTFK010000129">
    <property type="protein sequence ID" value="CAI5706757.1"/>
    <property type="molecule type" value="Genomic_DNA"/>
</dbReference>
<reference evidence="8" key="1">
    <citation type="submission" date="2022-12" db="EMBL/GenBank/DDBJ databases">
        <authorList>
            <person name="Webb A."/>
        </authorList>
    </citation>
    <scope>NUCLEOTIDE SEQUENCE</scope>
    <source>
        <strain evidence="8">Pf2</strain>
    </source>
</reference>
<feature type="transmembrane region" description="Helical" evidence="6">
    <location>
        <begin position="979"/>
        <end position="1004"/>
    </location>
</feature>
<dbReference type="Proteomes" id="UP001159659">
    <property type="component" value="Unassembled WGS sequence"/>
</dbReference>
<feature type="transmembrane region" description="Helical" evidence="6">
    <location>
        <begin position="1155"/>
        <end position="1177"/>
    </location>
</feature>
<keyword evidence="2 6" id="KW-0812">Transmembrane</keyword>
<evidence type="ECO:0000259" key="7">
    <source>
        <dbReference type="PROSITE" id="PS50850"/>
    </source>
</evidence>
<feature type="compositionally biased region" description="Polar residues" evidence="5">
    <location>
        <begin position="161"/>
        <end position="173"/>
    </location>
</feature>
<dbReference type="Gene3D" id="1.20.1250.20">
    <property type="entry name" value="MFS general substrate transporter like domains"/>
    <property type="match status" value="1"/>
</dbReference>
<dbReference type="PROSITE" id="PS50850">
    <property type="entry name" value="MFS"/>
    <property type="match status" value="1"/>
</dbReference>
<comment type="caution">
    <text evidence="8">The sequence shown here is derived from an EMBL/GenBank/DDBJ whole genome shotgun (WGS) entry which is preliminary data.</text>
</comment>
<dbReference type="GO" id="GO:0016020">
    <property type="term" value="C:membrane"/>
    <property type="evidence" value="ECO:0007669"/>
    <property type="project" value="UniProtKB-SubCell"/>
</dbReference>
<comment type="subcellular location">
    <subcellularLocation>
        <location evidence="1">Membrane</location>
        <topology evidence="1">Multi-pass membrane protein</topology>
    </subcellularLocation>
</comment>
<dbReference type="PANTHER" id="PTHR48021:SF1">
    <property type="entry name" value="GH07001P-RELATED"/>
    <property type="match status" value="1"/>
</dbReference>
<organism evidence="8 9">
    <name type="scientific">Peronospora farinosa</name>
    <dbReference type="NCBI Taxonomy" id="134698"/>
    <lineage>
        <taxon>Eukaryota</taxon>
        <taxon>Sar</taxon>
        <taxon>Stramenopiles</taxon>
        <taxon>Oomycota</taxon>
        <taxon>Peronosporomycetes</taxon>
        <taxon>Peronosporales</taxon>
        <taxon>Peronosporaceae</taxon>
        <taxon>Peronospora</taxon>
    </lineage>
</organism>
<dbReference type="Pfam" id="PF14811">
    <property type="entry name" value="TPD"/>
    <property type="match status" value="1"/>
</dbReference>
<evidence type="ECO:0000256" key="3">
    <source>
        <dbReference type="ARBA" id="ARBA00022989"/>
    </source>
</evidence>
<evidence type="ECO:0000256" key="4">
    <source>
        <dbReference type="ARBA" id="ARBA00023136"/>
    </source>
</evidence>
<evidence type="ECO:0000313" key="8">
    <source>
        <dbReference type="EMBL" id="CAI5706757.1"/>
    </source>
</evidence>
<feature type="region of interest" description="Disordered" evidence="5">
    <location>
        <begin position="156"/>
        <end position="175"/>
    </location>
</feature>
<feature type="transmembrane region" description="Helical" evidence="6">
    <location>
        <begin position="847"/>
        <end position="872"/>
    </location>
</feature>
<dbReference type="InterPro" id="IPR005828">
    <property type="entry name" value="MFS_sugar_transport-like"/>
</dbReference>
<dbReference type="Gene3D" id="1.25.40.10">
    <property type="entry name" value="Tetratricopeptide repeat domain"/>
    <property type="match status" value="1"/>
</dbReference>
<accession>A0AAV0SUY5</accession>
<feature type="transmembrane region" description="Helical" evidence="6">
    <location>
        <begin position="1184"/>
        <end position="1204"/>
    </location>
</feature>
<name>A0AAV0SUY5_9STRA</name>
<dbReference type="PANTHER" id="PTHR48021">
    <property type="match status" value="1"/>
</dbReference>
<evidence type="ECO:0000256" key="5">
    <source>
        <dbReference type="SAM" id="MobiDB-lite"/>
    </source>
</evidence>
<keyword evidence="3 6" id="KW-1133">Transmembrane helix</keyword>
<feature type="transmembrane region" description="Helical" evidence="6">
    <location>
        <begin position="1016"/>
        <end position="1034"/>
    </location>
</feature>
<feature type="transmembrane region" description="Helical" evidence="6">
    <location>
        <begin position="1092"/>
        <end position="1114"/>
    </location>
</feature>
<keyword evidence="4 6" id="KW-0472">Membrane</keyword>
<sequence length="1351" mass="150209">MMLIRSSYDAARRLGLFAPVHLSRNRPIVFHQSLDFRFTSTQTTAVTCSSIDKTVLPNTPIPLKRRKNKVAKKKVSALAASTVATKDVETLIPKKKVKSKHKPRKLMSQKQIEEEMLARAMKEDAETSASASATGTVLDTVPVTVSDTVPVTVSGTKKSKQNYAQSTDKTNGSKAMETPVVPLKEPMPLQNLKTEKITMTLQEIAALQKTLPSKKEIAALITKLRRVSFDNAHTLFDLYRNFGNPYLDENFLTPGVLACCEAKKPAEGIRIVRDMLNQGRKVDESTLRTLLTACDEASAAAEVIELWYLMEQAGMKLELADYNRFLDICYRQEYLDGAIKVLKELRLHRSISVHTYMHWLLRASIVWRSDAFFDILMEMRLSEVEPEIMSLTSLESGRKDRALTVMEGVRAVGLDPCFAMSSVFSSMQSSVYRNGPSYMALTSKDIKIAREKFGDLTPIEQEWPVTPIPQVLETQAAGLILQQETFRRLKRQQVNRIDALLQMLPITANMTINLRKQLLRMSLLVNTHRVRRDRETICREYDSGRSLIELSTVHNYPPVSLMRVILRAKGKNQIEIKNALARPAVNLSKRDQHELRKAIEYDSIHKSDPFIGAPKYNADSLEKAIEHYLKAKGIRLKTQSELCTDQIASHGRRVISPDILLLDPVIINGVPIRWIDAKNYYGAHIVSKRLISTQLANYVKEWGPGAIVFGMGYSDMFSLPGVICLDTTPFPKTRKEAAKIRIKSFLYSCLNVFRWKKHLGSELTKKYPGIEDDASIKSSTPSWFYLVECLRDPPRSDFAFVPHQYILAPLDLLNGSDLSPSDENTPINSRPDYRHNKKRLASQWNTFFALHLLTMGAASVACAWLTLFPISPRRLYNMQVDIFQARHEHAEFFFHSCLNLGTVLGAAVAGYSGDRLGRAGTLELAAIPFLLGSMLIGVAFGELTVLIGRYLLGTAAGMIHVIVPVYLAELSAAHTRGRVICVQNFFSMLGRISYAALGALFMYLSRQYLGFNLSEWKMLALAGLVPALILLLLAQKLPDSPTWLIARHDDREAAFDVLLKLFNRDEQVAEDETNAIIHAQVLAATERRHHGAFFRPVLLCAALFTLSAVSAFLLQPQIAPTLAEASSRGVGGIHTNASFVLTIFGVTVKGTEEGLIAVTMAVALAAAVGVVACFYFVDTRGRLVVLQCGCCLVALACAFLMVSISRNAHLVKADGVALSDLGWAAMLLANASHQLSLGVIPVIMVSELFAVKQRMGAVSLVMMWEAIVNIGLAHALSMLRESVPCPVSVFSICVGIVMACNIAGVVLSWWYIPETSRRSLQDIEAILCGWHPATPRRNNSSHVWLEYGSSD</sequence>
<dbReference type="InterPro" id="IPR011990">
    <property type="entry name" value="TPR-like_helical_dom_sf"/>
</dbReference>
<evidence type="ECO:0000256" key="1">
    <source>
        <dbReference type="ARBA" id="ARBA00004141"/>
    </source>
</evidence>